<dbReference type="EMBL" id="CAEZSN010000077">
    <property type="protein sequence ID" value="CAB4545236.1"/>
    <property type="molecule type" value="Genomic_DNA"/>
</dbReference>
<organism evidence="2">
    <name type="scientific">freshwater metagenome</name>
    <dbReference type="NCBI Taxonomy" id="449393"/>
    <lineage>
        <taxon>unclassified sequences</taxon>
        <taxon>metagenomes</taxon>
        <taxon>ecological metagenomes</taxon>
    </lineage>
</organism>
<dbReference type="Pfam" id="PF11452">
    <property type="entry name" value="DUF3000"/>
    <property type="match status" value="1"/>
</dbReference>
<proteinExistence type="predicted"/>
<dbReference type="AlphaFoldDB" id="A0A6J6GJ72"/>
<evidence type="ECO:0000313" key="2">
    <source>
        <dbReference type="EMBL" id="CAB4599673.1"/>
    </source>
</evidence>
<dbReference type="InterPro" id="IPR021555">
    <property type="entry name" value="DUF3000"/>
</dbReference>
<gene>
    <name evidence="1" type="ORF">UFOPK1433_00755</name>
    <name evidence="2" type="ORF">UFOPK1843_00052</name>
</gene>
<accession>A0A6J6GJ72</accession>
<evidence type="ECO:0000313" key="1">
    <source>
        <dbReference type="EMBL" id="CAB4545236.1"/>
    </source>
</evidence>
<dbReference type="EMBL" id="CAEZUR010000002">
    <property type="protein sequence ID" value="CAB4599673.1"/>
    <property type="molecule type" value="Genomic_DNA"/>
</dbReference>
<protein>
    <submittedName>
        <fullName evidence="2">Unannotated protein</fullName>
    </submittedName>
</protein>
<name>A0A6J6GJ72_9ZZZZ</name>
<sequence length="195" mass="21238">MVLELEIDQSANAEFRLAASSLAQSNIRSEVIVDQIDAPQNLSRHAIAFSCDVKANDQDSSIFRGTGRFILLWDDAPQESWTNNYRVILYAKSPLETDIGFNDDSSEIAWAWLSASLEQHGATVDVAGGTTTRVLSVGHGTLAAQSHHAELELRASWCPTSEDLAGHLEAWVDLICMMSGLSLHGEGVSQLDPRS</sequence>
<reference evidence="2" key="1">
    <citation type="submission" date="2020-05" db="EMBL/GenBank/DDBJ databases">
        <authorList>
            <person name="Chiriac C."/>
            <person name="Salcher M."/>
            <person name="Ghai R."/>
            <person name="Kavagutti S V."/>
        </authorList>
    </citation>
    <scope>NUCLEOTIDE SEQUENCE</scope>
</reference>